<evidence type="ECO:0000256" key="10">
    <source>
        <dbReference type="ARBA" id="ARBA00022842"/>
    </source>
</evidence>
<keyword evidence="7" id="KW-0479">Metal-binding</keyword>
<dbReference type="EC" id="3.1.26.4" evidence="5"/>
<dbReference type="PANTHER" id="PTHR10642">
    <property type="entry name" value="RIBONUCLEASE H1"/>
    <property type="match status" value="1"/>
</dbReference>
<dbReference type="PROSITE" id="PS50879">
    <property type="entry name" value="RNASE_H_1"/>
    <property type="match status" value="1"/>
</dbReference>
<name>A0AA90UHT8_9BACT</name>
<evidence type="ECO:0000256" key="6">
    <source>
        <dbReference type="ARBA" id="ARBA00022722"/>
    </source>
</evidence>
<keyword evidence="10" id="KW-0460">Magnesium</keyword>
<dbReference type="InterPro" id="IPR012337">
    <property type="entry name" value="RNaseH-like_sf"/>
</dbReference>
<keyword evidence="9" id="KW-0378">Hydrolase</keyword>
<dbReference type="Pfam" id="PF00075">
    <property type="entry name" value="RNase_H"/>
    <property type="match status" value="1"/>
</dbReference>
<dbReference type="Gene3D" id="3.30.420.10">
    <property type="entry name" value="Ribonuclease H-like superfamily/Ribonuclease H"/>
    <property type="match status" value="1"/>
</dbReference>
<evidence type="ECO:0000256" key="4">
    <source>
        <dbReference type="ARBA" id="ARBA00011245"/>
    </source>
</evidence>
<organism evidence="12 13">
    <name type="scientific">Segatella copri</name>
    <dbReference type="NCBI Taxonomy" id="165179"/>
    <lineage>
        <taxon>Bacteria</taxon>
        <taxon>Pseudomonadati</taxon>
        <taxon>Bacteroidota</taxon>
        <taxon>Bacteroidia</taxon>
        <taxon>Bacteroidales</taxon>
        <taxon>Prevotellaceae</taxon>
        <taxon>Segatella</taxon>
    </lineage>
</organism>
<comment type="similarity">
    <text evidence="3">Belongs to the RNase H family.</text>
</comment>
<evidence type="ECO:0000313" key="13">
    <source>
        <dbReference type="Proteomes" id="UP000442105"/>
    </source>
</evidence>
<sequence length="179" mass="20188">MGRKPHLLDKKAKIVPKHEKTIINEVDDEFPDNGLHYVAYTDGSCDNYSQAKAGGAAYIILKDGEILKMKNHGQLNTSNNRMELLAIISAVNACPDGAYVDIYTDSQYCILVLSKSYKPKKNPDLYELFKKCAAHVAGVRFHWVKGHNGNKYNELADELAYGAYCDICDQYNIEKTKRH</sequence>
<comment type="cofactor">
    <cofactor evidence="2">
        <name>Mg(2+)</name>
        <dbReference type="ChEBI" id="CHEBI:18420"/>
    </cofactor>
</comment>
<dbReference type="SUPFAM" id="SSF53098">
    <property type="entry name" value="Ribonuclease H-like"/>
    <property type="match status" value="1"/>
</dbReference>
<keyword evidence="8" id="KW-0255">Endonuclease</keyword>
<proteinExistence type="inferred from homology"/>
<comment type="subunit">
    <text evidence="4">Monomer.</text>
</comment>
<evidence type="ECO:0000256" key="3">
    <source>
        <dbReference type="ARBA" id="ARBA00005300"/>
    </source>
</evidence>
<dbReference type="InterPro" id="IPR050092">
    <property type="entry name" value="RNase_H"/>
</dbReference>
<dbReference type="InterPro" id="IPR036397">
    <property type="entry name" value="RNaseH_sf"/>
</dbReference>
<evidence type="ECO:0000259" key="11">
    <source>
        <dbReference type="PROSITE" id="PS50879"/>
    </source>
</evidence>
<evidence type="ECO:0000256" key="5">
    <source>
        <dbReference type="ARBA" id="ARBA00012180"/>
    </source>
</evidence>
<evidence type="ECO:0000256" key="9">
    <source>
        <dbReference type="ARBA" id="ARBA00022801"/>
    </source>
</evidence>
<dbReference type="PANTHER" id="PTHR10642:SF26">
    <property type="entry name" value="RIBONUCLEASE H1"/>
    <property type="match status" value="1"/>
</dbReference>
<reference evidence="13" key="1">
    <citation type="submission" date="2019-09" db="EMBL/GenBank/DDBJ databases">
        <title>Distinct polysaccharide growth profiles of human intestinal Prevotella copri isolates.</title>
        <authorList>
            <person name="Fehlner-Peach H."/>
            <person name="Magnabosco C."/>
            <person name="Raghavan V."/>
            <person name="Scher J.U."/>
            <person name="Tett A."/>
            <person name="Cox L.M."/>
            <person name="Gottsegen C."/>
            <person name="Watters A."/>
            <person name="Wiltshire- Gordon J.D."/>
            <person name="Segata N."/>
            <person name="Bonneau R."/>
            <person name="Littman D.R."/>
        </authorList>
    </citation>
    <scope>NUCLEOTIDE SEQUENCE [LARGE SCALE GENOMIC DNA]</scope>
    <source>
        <strain evidence="13">iAQ1179</strain>
    </source>
</reference>
<dbReference type="Proteomes" id="UP000442105">
    <property type="component" value="Unassembled WGS sequence"/>
</dbReference>
<evidence type="ECO:0000256" key="2">
    <source>
        <dbReference type="ARBA" id="ARBA00001946"/>
    </source>
</evidence>
<evidence type="ECO:0000256" key="1">
    <source>
        <dbReference type="ARBA" id="ARBA00000077"/>
    </source>
</evidence>
<evidence type="ECO:0000256" key="8">
    <source>
        <dbReference type="ARBA" id="ARBA00022759"/>
    </source>
</evidence>
<dbReference type="CDD" id="cd09278">
    <property type="entry name" value="RNase_HI_prokaryote_like"/>
    <property type="match status" value="1"/>
</dbReference>
<feature type="domain" description="RNase H type-1" evidence="11">
    <location>
        <begin position="33"/>
        <end position="165"/>
    </location>
</feature>
<dbReference type="EMBL" id="VZCW01000375">
    <property type="protein sequence ID" value="MQN14040.1"/>
    <property type="molecule type" value="Genomic_DNA"/>
</dbReference>
<keyword evidence="6" id="KW-0540">Nuclease</keyword>
<dbReference type="GO" id="GO:0004523">
    <property type="term" value="F:RNA-DNA hybrid ribonuclease activity"/>
    <property type="evidence" value="ECO:0007669"/>
    <property type="project" value="UniProtKB-EC"/>
</dbReference>
<comment type="caution">
    <text evidence="12">The sequence shown here is derived from an EMBL/GenBank/DDBJ whole genome shotgun (WGS) entry which is preliminary data.</text>
</comment>
<dbReference type="GO" id="GO:0003676">
    <property type="term" value="F:nucleic acid binding"/>
    <property type="evidence" value="ECO:0007669"/>
    <property type="project" value="InterPro"/>
</dbReference>
<dbReference type="GO" id="GO:0046872">
    <property type="term" value="F:metal ion binding"/>
    <property type="evidence" value="ECO:0007669"/>
    <property type="project" value="UniProtKB-KW"/>
</dbReference>
<dbReference type="InterPro" id="IPR002156">
    <property type="entry name" value="RNaseH_domain"/>
</dbReference>
<dbReference type="InterPro" id="IPR022892">
    <property type="entry name" value="RNaseHI"/>
</dbReference>
<dbReference type="GO" id="GO:0043137">
    <property type="term" value="P:DNA replication, removal of RNA primer"/>
    <property type="evidence" value="ECO:0007669"/>
    <property type="project" value="TreeGrafter"/>
</dbReference>
<comment type="catalytic activity">
    <reaction evidence="1">
        <text>Endonucleolytic cleavage to 5'-phosphomonoester.</text>
        <dbReference type="EC" id="3.1.26.4"/>
    </reaction>
</comment>
<accession>A0AA90UHT8</accession>
<dbReference type="AlphaFoldDB" id="A0AA90UHT8"/>
<gene>
    <name evidence="12" type="ORF">F7D95_14845</name>
</gene>
<evidence type="ECO:0000313" key="12">
    <source>
        <dbReference type="EMBL" id="MQN14040.1"/>
    </source>
</evidence>
<protein>
    <recommendedName>
        <fullName evidence="5">ribonuclease H</fullName>
        <ecNumber evidence="5">3.1.26.4</ecNumber>
    </recommendedName>
</protein>
<evidence type="ECO:0000256" key="7">
    <source>
        <dbReference type="ARBA" id="ARBA00022723"/>
    </source>
</evidence>